<evidence type="ECO:0000256" key="2">
    <source>
        <dbReference type="ARBA" id="ARBA00022729"/>
    </source>
</evidence>
<protein>
    <submittedName>
        <fullName evidence="7">Kelch repeat-containing protein</fullName>
    </submittedName>
</protein>
<dbReference type="PANTHER" id="PTHR46093">
    <property type="entry name" value="ACYL-COA-BINDING DOMAIN-CONTAINING PROTEIN 5"/>
    <property type="match status" value="1"/>
</dbReference>
<dbReference type="HOGENOM" id="CLU_054027_0_0_6"/>
<evidence type="ECO:0000256" key="3">
    <source>
        <dbReference type="ARBA" id="ARBA00022737"/>
    </source>
</evidence>
<proteinExistence type="predicted"/>
<sequence>MPLVALVCGPALAVESQTKVPVQAKVSWVKAGQLPAPKGFNQSIGIAGAYSAFVGDYLVVAGGANFPKGHPFFDKGVKQYYSDIFVFDTANNQFELVAHGHLPSARGHGATVVVGNSLYLVGGKNNDQAFDSILKLTLDDNSQPVVNAVNQLPFTWDSGAAAWQDDSLFLFAGKHNGVVSNAVCQFSLKQQKCINKDKIAPIPGLARADFPSIKHHKQFYVFGGANVLAGKGRYVLTDAYAFDFEALSWRTLTPITVKDQPYSVAGGGVAVINDEQFILLGGVNRQVFNDAIFQLTTSAQDRLSKFKQYYFSLNEQEVNFSRQQLIYDLNKDNWSTLSKEVPFTGGAGPLAISQKENQIYWISGEIRPVIRTPNVYQATIEPVQ</sequence>
<dbReference type="Proteomes" id="UP000002608">
    <property type="component" value="Chromosome"/>
</dbReference>
<evidence type="ECO:0000313" key="8">
    <source>
        <dbReference type="Proteomes" id="UP000002608"/>
    </source>
</evidence>
<keyword evidence="3" id="KW-0677">Repeat</keyword>
<keyword evidence="2" id="KW-0732">Signal</keyword>
<dbReference type="AlphaFoldDB" id="A8H2Q2"/>
<dbReference type="EMBL" id="CP000851">
    <property type="protein sequence ID" value="ABV86839.1"/>
    <property type="molecule type" value="Genomic_DNA"/>
</dbReference>
<dbReference type="InterPro" id="IPR056734">
    <property type="entry name" value="NANM"/>
</dbReference>
<reference evidence="7 8" key="1">
    <citation type="submission" date="2007-10" db="EMBL/GenBank/DDBJ databases">
        <title>Complete sequence of Shewanella pealeana ATCC 700345.</title>
        <authorList>
            <consortium name="US DOE Joint Genome Institute"/>
            <person name="Copeland A."/>
            <person name="Lucas S."/>
            <person name="Lapidus A."/>
            <person name="Barry K."/>
            <person name="Glavina del Rio T."/>
            <person name="Dalin E."/>
            <person name="Tice H."/>
            <person name="Pitluck S."/>
            <person name="Chertkov O."/>
            <person name="Brettin T."/>
            <person name="Bruce D."/>
            <person name="Detter J.C."/>
            <person name="Han C."/>
            <person name="Schmutz J."/>
            <person name="Larimer F."/>
            <person name="Land M."/>
            <person name="Hauser L."/>
            <person name="Kyrpides N."/>
            <person name="Kim E."/>
            <person name="Zhao J.-S.Z."/>
            <person name="Manno D."/>
            <person name="Hawari J."/>
            <person name="Richardson P."/>
        </authorList>
    </citation>
    <scope>NUCLEOTIDE SEQUENCE [LARGE SCALE GENOMIC DNA]</scope>
    <source>
        <strain evidence="8">ATCC 700345 / ANG-SQ1</strain>
    </source>
</reference>
<gene>
    <name evidence="7" type="ordered locus">Spea_1514</name>
</gene>
<evidence type="ECO:0000256" key="4">
    <source>
        <dbReference type="ARBA" id="ARBA00022764"/>
    </source>
</evidence>
<dbReference type="Pfam" id="PF24996">
    <property type="entry name" value="NANM"/>
    <property type="match status" value="2"/>
</dbReference>
<dbReference type="SUPFAM" id="SSF117281">
    <property type="entry name" value="Kelch motif"/>
    <property type="match status" value="1"/>
</dbReference>
<organism evidence="7 8">
    <name type="scientific">Shewanella pealeana (strain ATCC 700345 / ANG-SQ1)</name>
    <dbReference type="NCBI Taxonomy" id="398579"/>
    <lineage>
        <taxon>Bacteria</taxon>
        <taxon>Pseudomonadati</taxon>
        <taxon>Pseudomonadota</taxon>
        <taxon>Gammaproteobacteria</taxon>
        <taxon>Alteromonadales</taxon>
        <taxon>Shewanellaceae</taxon>
        <taxon>Shewanella</taxon>
    </lineage>
</organism>
<evidence type="ECO:0000256" key="1">
    <source>
        <dbReference type="ARBA" id="ARBA00022441"/>
    </source>
</evidence>
<dbReference type="GO" id="GO:0016853">
    <property type="term" value="F:isomerase activity"/>
    <property type="evidence" value="ECO:0007669"/>
    <property type="project" value="UniProtKB-KW"/>
</dbReference>
<dbReference type="Gene3D" id="2.120.10.80">
    <property type="entry name" value="Kelch-type beta propeller"/>
    <property type="match status" value="2"/>
</dbReference>
<dbReference type="PANTHER" id="PTHR46093:SF18">
    <property type="entry name" value="FIBRONECTIN TYPE-III DOMAIN-CONTAINING PROTEIN"/>
    <property type="match status" value="1"/>
</dbReference>
<dbReference type="STRING" id="398579.Spea_1514"/>
<accession>A8H2Q2</accession>
<evidence type="ECO:0000256" key="6">
    <source>
        <dbReference type="ARBA" id="ARBA00023277"/>
    </source>
</evidence>
<dbReference type="eggNOG" id="COG3055">
    <property type="taxonomic scope" value="Bacteria"/>
</dbReference>
<evidence type="ECO:0000313" key="7">
    <source>
        <dbReference type="EMBL" id="ABV86839.1"/>
    </source>
</evidence>
<name>A8H2Q2_SHEPA</name>
<keyword evidence="4" id="KW-0574">Periplasm</keyword>
<dbReference type="InterPro" id="IPR015915">
    <property type="entry name" value="Kelch-typ_b-propeller"/>
</dbReference>
<keyword evidence="6" id="KW-0119">Carbohydrate metabolism</keyword>
<evidence type="ECO:0000256" key="5">
    <source>
        <dbReference type="ARBA" id="ARBA00023235"/>
    </source>
</evidence>
<dbReference type="InterPro" id="IPR019937">
    <property type="entry name" value="Cycl-permuted_mutarotase"/>
</dbReference>
<keyword evidence="8" id="KW-1185">Reference proteome</keyword>
<dbReference type="NCBIfam" id="TIGR03548">
    <property type="entry name" value="mutarot_permut"/>
    <property type="match status" value="1"/>
</dbReference>
<keyword evidence="1" id="KW-0880">Kelch repeat</keyword>
<dbReference type="KEGG" id="spl:Spea_1514"/>
<keyword evidence="5" id="KW-0413">Isomerase</keyword>